<comment type="caution">
    <text evidence="2">The sequence shown here is derived from an EMBL/GenBank/DDBJ whole genome shotgun (WGS) entry which is preliminary data.</text>
</comment>
<evidence type="ECO:0000256" key="1">
    <source>
        <dbReference type="SAM" id="MobiDB-lite"/>
    </source>
</evidence>
<evidence type="ECO:0000313" key="3">
    <source>
        <dbReference type="Proteomes" id="UP000886653"/>
    </source>
</evidence>
<proteinExistence type="predicted"/>
<organism evidence="2 3">
    <name type="scientific">Cronartium quercuum f. sp. fusiforme G11</name>
    <dbReference type="NCBI Taxonomy" id="708437"/>
    <lineage>
        <taxon>Eukaryota</taxon>
        <taxon>Fungi</taxon>
        <taxon>Dikarya</taxon>
        <taxon>Basidiomycota</taxon>
        <taxon>Pucciniomycotina</taxon>
        <taxon>Pucciniomycetes</taxon>
        <taxon>Pucciniales</taxon>
        <taxon>Coleosporiaceae</taxon>
        <taxon>Cronartium</taxon>
    </lineage>
</organism>
<accession>A0A9P6NCB6</accession>
<gene>
    <name evidence="2" type="ORF">CROQUDRAFT_661450</name>
</gene>
<keyword evidence="3" id="KW-1185">Reference proteome</keyword>
<evidence type="ECO:0000313" key="2">
    <source>
        <dbReference type="EMBL" id="KAG0143293.1"/>
    </source>
</evidence>
<protein>
    <recommendedName>
        <fullName evidence="4">Ubiquitin-like domain-containing protein</fullName>
    </recommendedName>
</protein>
<name>A0A9P6NCB6_9BASI</name>
<dbReference type="Proteomes" id="UP000886653">
    <property type="component" value="Unassembled WGS sequence"/>
</dbReference>
<feature type="region of interest" description="Disordered" evidence="1">
    <location>
        <begin position="99"/>
        <end position="122"/>
    </location>
</feature>
<evidence type="ECO:0008006" key="4">
    <source>
        <dbReference type="Google" id="ProtNLM"/>
    </source>
</evidence>
<sequence>MARHLLSNNVVFKYGDRLVMSENPKNLDAARREAGHLFGFERCTDIHFMVHLPHHGMAELSSSSWRNLEYGSVIEVVLKPSNQTKSSCEGDIQIDVRNSDEVVSSQKSRPSSTHSDGTAVDSLDCDAPKTIDMDANRLNSVSGLNLMSFDQSDPIISLQVELPIENGLQETMIVDVRRSQGFQVMFGDLSYKLDVPTERLQLWLLRDKKIIRISPMTSPAEVGLLDGDRMRVRIRGNLARQPPPPTPSAFPIAWNDSFLKPPALPRGPSLPTSPSFGRSINSCTLSAAPLPKRFQASSKNSVPEAVDLIRNMGQWNLGIPLKN</sequence>
<feature type="compositionally biased region" description="Polar residues" evidence="1">
    <location>
        <begin position="101"/>
        <end position="116"/>
    </location>
</feature>
<dbReference type="EMBL" id="MU167323">
    <property type="protein sequence ID" value="KAG0143293.1"/>
    <property type="molecule type" value="Genomic_DNA"/>
</dbReference>
<dbReference type="OrthoDB" id="2504528at2759"/>
<dbReference type="AlphaFoldDB" id="A0A9P6NCB6"/>
<reference evidence="2" key="1">
    <citation type="submission" date="2013-11" db="EMBL/GenBank/DDBJ databases">
        <title>Genome sequence of the fusiform rust pathogen reveals effectors for host alternation and coevolution with pine.</title>
        <authorList>
            <consortium name="DOE Joint Genome Institute"/>
            <person name="Smith K."/>
            <person name="Pendleton A."/>
            <person name="Kubisiak T."/>
            <person name="Anderson C."/>
            <person name="Salamov A."/>
            <person name="Aerts A."/>
            <person name="Riley R."/>
            <person name="Clum A."/>
            <person name="Lindquist E."/>
            <person name="Ence D."/>
            <person name="Campbell M."/>
            <person name="Kronenberg Z."/>
            <person name="Feau N."/>
            <person name="Dhillon B."/>
            <person name="Hamelin R."/>
            <person name="Burleigh J."/>
            <person name="Smith J."/>
            <person name="Yandell M."/>
            <person name="Nelson C."/>
            <person name="Grigoriev I."/>
            <person name="Davis J."/>
        </authorList>
    </citation>
    <scope>NUCLEOTIDE SEQUENCE</scope>
    <source>
        <strain evidence="2">G11</strain>
    </source>
</reference>